<feature type="chain" id="PRO_5042235586" evidence="1">
    <location>
        <begin position="18"/>
        <end position="131"/>
    </location>
</feature>
<dbReference type="AlphaFoldDB" id="A0AAF1BPT3"/>
<organism evidence="2 3">
    <name type="scientific">Vanrija pseudolonga</name>
    <dbReference type="NCBI Taxonomy" id="143232"/>
    <lineage>
        <taxon>Eukaryota</taxon>
        <taxon>Fungi</taxon>
        <taxon>Dikarya</taxon>
        <taxon>Basidiomycota</taxon>
        <taxon>Agaricomycotina</taxon>
        <taxon>Tremellomycetes</taxon>
        <taxon>Trichosporonales</taxon>
        <taxon>Trichosporonaceae</taxon>
        <taxon>Vanrija</taxon>
    </lineage>
</organism>
<reference evidence="2" key="1">
    <citation type="submission" date="2023-10" db="EMBL/GenBank/DDBJ databases">
        <authorList>
            <person name="Noh H."/>
        </authorList>
    </citation>
    <scope>NUCLEOTIDE SEQUENCE</scope>
    <source>
        <strain evidence="2">DUCC4014</strain>
    </source>
</reference>
<evidence type="ECO:0000256" key="1">
    <source>
        <dbReference type="SAM" id="SignalP"/>
    </source>
</evidence>
<protein>
    <submittedName>
        <fullName evidence="2">Uncharacterized protein</fullName>
    </submittedName>
</protein>
<keyword evidence="3" id="KW-1185">Reference proteome</keyword>
<dbReference type="RefSeq" id="XP_062630445.1">
    <property type="nucleotide sequence ID" value="XM_062774461.1"/>
</dbReference>
<sequence length="131" mass="13544">MLALNALALSLITTASALNWGDRCGWASQAVCENTGTCDNVGGTSWAGDCPGLPDNVRCCAKQGCMHPDACPIGVRYGECPGGSNNVMCPGYASWCGNPGDCTEWGGNEATVLSGFCPGGEDNKLCRYKVV</sequence>
<evidence type="ECO:0000313" key="2">
    <source>
        <dbReference type="EMBL" id="WOO84419.1"/>
    </source>
</evidence>
<gene>
    <name evidence="2" type="ORF">LOC62_06G007938</name>
</gene>
<keyword evidence="1" id="KW-0732">Signal</keyword>
<proteinExistence type="predicted"/>
<dbReference type="Proteomes" id="UP000827549">
    <property type="component" value="Chromosome 6"/>
</dbReference>
<dbReference type="GeneID" id="87811108"/>
<name>A0AAF1BPT3_9TREE</name>
<accession>A0AAF1BPT3</accession>
<feature type="signal peptide" evidence="1">
    <location>
        <begin position="1"/>
        <end position="17"/>
    </location>
</feature>
<evidence type="ECO:0000313" key="3">
    <source>
        <dbReference type="Proteomes" id="UP000827549"/>
    </source>
</evidence>
<dbReference type="EMBL" id="CP086719">
    <property type="protein sequence ID" value="WOO84419.1"/>
    <property type="molecule type" value="Genomic_DNA"/>
</dbReference>